<evidence type="ECO:0000259" key="1">
    <source>
        <dbReference type="Pfam" id="PF17777"/>
    </source>
</evidence>
<keyword evidence="3" id="KW-1185">Reference proteome</keyword>
<protein>
    <recommendedName>
        <fullName evidence="1">Large ribosomal subunit protein uL10-like insertion domain-containing protein</fullName>
    </recommendedName>
</protein>
<dbReference type="AlphaFoldDB" id="A0A7J7G655"/>
<evidence type="ECO:0000313" key="2">
    <source>
        <dbReference type="EMBL" id="KAF5934796.1"/>
    </source>
</evidence>
<dbReference type="EMBL" id="JACBKZ010000013">
    <property type="protein sequence ID" value="KAF5934796.1"/>
    <property type="molecule type" value="Genomic_DNA"/>
</dbReference>
<feature type="domain" description="Large ribosomal subunit protein uL10-like insertion" evidence="1">
    <location>
        <begin position="20"/>
        <end position="76"/>
    </location>
</feature>
<reference evidence="3" key="1">
    <citation type="journal article" date="2020" name="Nat. Commun.">
        <title>Genome assembly of wild tea tree DASZ reveals pedigree and selection history of tea varieties.</title>
        <authorList>
            <person name="Zhang W."/>
            <person name="Zhang Y."/>
            <person name="Qiu H."/>
            <person name="Guo Y."/>
            <person name="Wan H."/>
            <person name="Zhang X."/>
            <person name="Scossa F."/>
            <person name="Alseekh S."/>
            <person name="Zhang Q."/>
            <person name="Wang P."/>
            <person name="Xu L."/>
            <person name="Schmidt M.H."/>
            <person name="Jia X."/>
            <person name="Li D."/>
            <person name="Zhu A."/>
            <person name="Guo F."/>
            <person name="Chen W."/>
            <person name="Ni D."/>
            <person name="Usadel B."/>
            <person name="Fernie A.R."/>
            <person name="Wen W."/>
        </authorList>
    </citation>
    <scope>NUCLEOTIDE SEQUENCE [LARGE SCALE GENOMIC DNA]</scope>
    <source>
        <strain evidence="3">cv. G240</strain>
    </source>
</reference>
<name>A0A7J7G655_CAMSI</name>
<comment type="caution">
    <text evidence="2">The sequence shown here is derived from an EMBL/GenBank/DDBJ whole genome shotgun (WGS) entry which is preliminary data.</text>
</comment>
<reference evidence="2 3" key="2">
    <citation type="submission" date="2020-07" db="EMBL/GenBank/DDBJ databases">
        <title>Genome assembly of wild tea tree DASZ reveals pedigree and selection history of tea varieties.</title>
        <authorList>
            <person name="Zhang W."/>
        </authorList>
    </citation>
    <scope>NUCLEOTIDE SEQUENCE [LARGE SCALE GENOMIC DNA]</scope>
    <source>
        <strain evidence="3">cv. G240</strain>
        <tissue evidence="2">Leaf</tissue>
    </source>
</reference>
<dbReference type="InterPro" id="IPR051742">
    <property type="entry name" value="Ribosome_Assembly_uL10"/>
</dbReference>
<dbReference type="FunFam" id="3.90.105.20:FF:000004">
    <property type="entry name" value="Ribosome assembly factor mrt4"/>
    <property type="match status" value="1"/>
</dbReference>
<dbReference type="GO" id="GO:0042273">
    <property type="term" value="P:ribosomal large subunit biogenesis"/>
    <property type="evidence" value="ECO:0007669"/>
    <property type="project" value="TreeGrafter"/>
</dbReference>
<dbReference type="GO" id="GO:0000956">
    <property type="term" value="P:nuclear-transcribed mRNA catabolic process"/>
    <property type="evidence" value="ECO:0007669"/>
    <property type="project" value="TreeGrafter"/>
</dbReference>
<dbReference type="Pfam" id="PF17777">
    <property type="entry name" value="RL10P_insert"/>
    <property type="match status" value="1"/>
</dbReference>
<dbReference type="PANTHER" id="PTHR45841">
    <property type="entry name" value="MRNA TURNOVER PROTEIN 4 MRTO4"/>
    <property type="match status" value="1"/>
</dbReference>
<dbReference type="Proteomes" id="UP000593564">
    <property type="component" value="Unassembled WGS sequence"/>
</dbReference>
<gene>
    <name evidence="2" type="ORF">HYC85_025925</name>
</gene>
<sequence>MYVSYIPTPKNCTYIILIFQVELQEGPLDQFTYEMEPFLHKQRMPVRLNKGLVELVLDFIVCEEGKPLSPESARILIVRLPSQATRFSKVGVELSLFLVPLAGP</sequence>
<dbReference type="GO" id="GO:0005730">
    <property type="term" value="C:nucleolus"/>
    <property type="evidence" value="ECO:0007669"/>
    <property type="project" value="TreeGrafter"/>
</dbReference>
<dbReference type="PANTHER" id="PTHR45841:SF1">
    <property type="entry name" value="MRNA TURNOVER PROTEIN 4 HOMOLOG"/>
    <property type="match status" value="1"/>
</dbReference>
<dbReference type="GO" id="GO:0006364">
    <property type="term" value="P:rRNA processing"/>
    <property type="evidence" value="ECO:0007669"/>
    <property type="project" value="TreeGrafter"/>
</dbReference>
<accession>A0A7J7G655</accession>
<dbReference type="GO" id="GO:0003723">
    <property type="term" value="F:RNA binding"/>
    <property type="evidence" value="ECO:0007669"/>
    <property type="project" value="TreeGrafter"/>
</dbReference>
<dbReference type="InterPro" id="IPR043164">
    <property type="entry name" value="Ribosomal_uL10-like_insert_sf"/>
</dbReference>
<dbReference type="InterPro" id="IPR040637">
    <property type="entry name" value="Ribosomal_uL10-like_insert"/>
</dbReference>
<dbReference type="GO" id="GO:0030687">
    <property type="term" value="C:preribosome, large subunit precursor"/>
    <property type="evidence" value="ECO:0007669"/>
    <property type="project" value="TreeGrafter"/>
</dbReference>
<evidence type="ECO:0000313" key="3">
    <source>
        <dbReference type="Proteomes" id="UP000593564"/>
    </source>
</evidence>
<dbReference type="Gene3D" id="3.90.105.20">
    <property type="match status" value="1"/>
</dbReference>
<proteinExistence type="predicted"/>
<organism evidence="2 3">
    <name type="scientific">Camellia sinensis</name>
    <name type="common">Tea plant</name>
    <name type="synonym">Thea sinensis</name>
    <dbReference type="NCBI Taxonomy" id="4442"/>
    <lineage>
        <taxon>Eukaryota</taxon>
        <taxon>Viridiplantae</taxon>
        <taxon>Streptophyta</taxon>
        <taxon>Embryophyta</taxon>
        <taxon>Tracheophyta</taxon>
        <taxon>Spermatophyta</taxon>
        <taxon>Magnoliopsida</taxon>
        <taxon>eudicotyledons</taxon>
        <taxon>Gunneridae</taxon>
        <taxon>Pentapetalae</taxon>
        <taxon>asterids</taxon>
        <taxon>Ericales</taxon>
        <taxon>Theaceae</taxon>
        <taxon>Camellia</taxon>
    </lineage>
</organism>